<evidence type="ECO:0000313" key="2">
    <source>
        <dbReference type="EMBL" id="GGX04119.1"/>
    </source>
</evidence>
<evidence type="ECO:0000256" key="1">
    <source>
        <dbReference type="SAM" id="MobiDB-lite"/>
    </source>
</evidence>
<feature type="region of interest" description="Disordered" evidence="1">
    <location>
        <begin position="262"/>
        <end position="281"/>
    </location>
</feature>
<keyword evidence="3" id="KW-1185">Reference proteome</keyword>
<evidence type="ECO:0008006" key="4">
    <source>
        <dbReference type="Google" id="ProtNLM"/>
    </source>
</evidence>
<sequence>MFEFLSKFIPRKPTPSSTEPIALPTSLSKATIEDKQKVKEQERQAYLQKIQTSIGNEDNLLALLAECDFADGRFLAAQHLSSPASLERALQITRNIDKRTAKLMQARLEQIHQQEQVEQSAQKCLEKADALLEQSVILANQLIDLDKQFTAIATQSGSATSLISDEFSKSFNAKRDAIQQRLNAQLDLQRQLLQVSQEIDQTQDLSDDEIPTQIAKWKLILKSAADSNLFASLPKHLLSDTDAKLNQLEQAVHRMRLAKVSNETSHLATPHQSSDEATTAAAIAHSSDDLKSEAKADVQFYISSDLNSDLKATNIVEPHQTNKAPVVTTQIPAMSTAQLEQNLEKLEKALDQGSLHIARQYERELRHIDIKQNKQKQGQPRLTMELKERLSAARSQFAHLVSWAKWSGNVSRDELVNTAEQLASLSLSPQEIVETVSALREQWRQMDLSGGAPRELWLRFDAACSNVYAPAAQHFQAQAELRRVNLANAEALLSQCRIDVQQHLNDLQNWKSLHAKILQMRQSWKKIGPVDRKEKSRLDKEFEELLLALTTPLEQRQQEEIQSREDMIAEVESLDFAQKSSMDQLRSIQQRWQTQAVSVPLSRKDEQALWERFRAACDAIFEKKRSLAETADQQRQFNLQAKRAICAELTNANCEDPLQARQLIESATTKWRAIGHVPRALEQQLEQELRQQIQKLNTFIADWQAQERQRKSVQFFIALDLCQQLEQLVLQNDDVSAQRDVLVTQWKALTLNTNKFVKALQTRFKFAQTVTSENAKDFENVIQANASLWDEYCLHLEILLGIDSPTELARERLKKQVEVLQQAMKNGDHQQQLQHLLLSLLSLPTIQSEQRNARLKQLFEKIDHNLIA</sequence>
<reference evidence="3" key="1">
    <citation type="journal article" date="2019" name="Int. J. Syst. Evol. Microbiol.">
        <title>The Global Catalogue of Microorganisms (GCM) 10K type strain sequencing project: providing services to taxonomists for standard genome sequencing and annotation.</title>
        <authorList>
            <consortium name="The Broad Institute Genomics Platform"/>
            <consortium name="The Broad Institute Genome Sequencing Center for Infectious Disease"/>
            <person name="Wu L."/>
            <person name="Ma J."/>
        </authorList>
    </citation>
    <scope>NUCLEOTIDE SEQUENCE [LARGE SCALE GENOMIC DNA]</scope>
    <source>
        <strain evidence="3">KCTC 23916</strain>
    </source>
</reference>
<name>A0ABQ2X829_9BURK</name>
<feature type="compositionally biased region" description="Polar residues" evidence="1">
    <location>
        <begin position="262"/>
        <end position="277"/>
    </location>
</feature>
<organism evidence="2 3">
    <name type="scientific">Undibacterium macrobrachii</name>
    <dbReference type="NCBI Taxonomy" id="1119058"/>
    <lineage>
        <taxon>Bacteria</taxon>
        <taxon>Pseudomonadati</taxon>
        <taxon>Pseudomonadota</taxon>
        <taxon>Betaproteobacteria</taxon>
        <taxon>Burkholderiales</taxon>
        <taxon>Oxalobacteraceae</taxon>
        <taxon>Undibacterium</taxon>
    </lineage>
</organism>
<dbReference type="EMBL" id="BMYT01000001">
    <property type="protein sequence ID" value="GGX04119.1"/>
    <property type="molecule type" value="Genomic_DNA"/>
</dbReference>
<evidence type="ECO:0000313" key="3">
    <source>
        <dbReference type="Proteomes" id="UP000620127"/>
    </source>
</evidence>
<gene>
    <name evidence="2" type="ORF">GCM10011282_07860</name>
</gene>
<dbReference type="RefSeq" id="WP_189344673.1">
    <property type="nucleotide sequence ID" value="NZ_BMYT01000001.1"/>
</dbReference>
<protein>
    <recommendedName>
        <fullName evidence="4">DUF349 domain-containing protein</fullName>
    </recommendedName>
</protein>
<dbReference type="Pfam" id="PF03993">
    <property type="entry name" value="DUF349"/>
    <property type="match status" value="2"/>
</dbReference>
<dbReference type="InterPro" id="IPR007139">
    <property type="entry name" value="DUF349"/>
</dbReference>
<dbReference type="Proteomes" id="UP000620127">
    <property type="component" value="Unassembled WGS sequence"/>
</dbReference>
<proteinExistence type="predicted"/>
<accession>A0ABQ2X829</accession>
<comment type="caution">
    <text evidence="2">The sequence shown here is derived from an EMBL/GenBank/DDBJ whole genome shotgun (WGS) entry which is preliminary data.</text>
</comment>